<gene>
    <name evidence="2" type="ORF">LCPAC001_01390</name>
</gene>
<keyword evidence="2" id="KW-0347">Helicase</keyword>
<dbReference type="GO" id="GO:0016787">
    <property type="term" value="F:hydrolase activity"/>
    <property type="evidence" value="ECO:0007669"/>
    <property type="project" value="InterPro"/>
</dbReference>
<evidence type="ECO:0000259" key="1">
    <source>
        <dbReference type="SMART" id="SM00487"/>
    </source>
</evidence>
<keyword evidence="2" id="KW-0378">Hydrolase</keyword>
<dbReference type="SMART" id="SM00487">
    <property type="entry name" value="DEXDc"/>
    <property type="match status" value="1"/>
</dbReference>
<dbReference type="EMBL" id="MK500431">
    <property type="protein sequence ID" value="QBK89629.1"/>
    <property type="molecule type" value="Genomic_DNA"/>
</dbReference>
<dbReference type="GO" id="GO:0003677">
    <property type="term" value="F:DNA binding"/>
    <property type="evidence" value="ECO:0007669"/>
    <property type="project" value="InterPro"/>
</dbReference>
<sequence>MSGRILISKITPAQREKIVKMLTIQPISEQNNSYFKNKHKFGQVDPIRLWLPKNGFLHLPYHYIFKNVGIKPNQKTIHKPMNVEFKGKLRDYQIPVYVKAMDLIQKNNTVNINVYPSFGKTVLATYIAKQKKLRTLILLKSDLIKIWKGTTRTFLPKAKIFVIEAKKKIPDDVDVIVCMVGRIHYIPEDMLKTIGTLIIDECHQFCTEKKARAILNFLPKYIISLTATFTKDNGFHSVIENVCGTDRIIQKYTNKFVVYRVATGIEMEIPQGKMGADWQGLRRSISMDRERNLIILRILKTLLAKNRKVLVLTWLKKDHVDILMDILSKEIKSIDYMAGGKKAYKDSDVLVGTIGKIGTGFDEKEACDNFGGKRLDAIVIAGSLKSNSLLEQMVGRVFRAEHPIVVHLVDDDNISKKHWRECRKWYMEEVNTDIKYISANKIESIL</sequence>
<organism evidence="2">
    <name type="scientific">Pithovirus LCPAC001</name>
    <dbReference type="NCBI Taxonomy" id="2506585"/>
    <lineage>
        <taxon>Viruses</taxon>
        <taxon>Pithoviruses</taxon>
    </lineage>
</organism>
<evidence type="ECO:0000313" key="2">
    <source>
        <dbReference type="EMBL" id="QBK89629.1"/>
    </source>
</evidence>
<name>A0A481Z3S9_9VIRU</name>
<keyword evidence="2" id="KW-0067">ATP-binding</keyword>
<dbReference type="GO" id="GO:0004386">
    <property type="term" value="F:helicase activity"/>
    <property type="evidence" value="ECO:0007669"/>
    <property type="project" value="UniProtKB-KW"/>
</dbReference>
<dbReference type="Pfam" id="PF04851">
    <property type="entry name" value="ResIII"/>
    <property type="match status" value="1"/>
</dbReference>
<dbReference type="Gene3D" id="3.40.50.300">
    <property type="entry name" value="P-loop containing nucleotide triphosphate hydrolases"/>
    <property type="match status" value="2"/>
</dbReference>
<keyword evidence="2" id="KW-0547">Nucleotide-binding</keyword>
<proteinExistence type="predicted"/>
<reference evidence="2" key="1">
    <citation type="journal article" date="2019" name="MBio">
        <title>Virus Genomes from Deep Sea Sediments Expand the Ocean Megavirome and Support Independent Origins of Viral Gigantism.</title>
        <authorList>
            <person name="Backstrom D."/>
            <person name="Yutin N."/>
            <person name="Jorgensen S.L."/>
            <person name="Dharamshi J."/>
            <person name="Homa F."/>
            <person name="Zaremba-Niedwiedzka K."/>
            <person name="Spang A."/>
            <person name="Wolf Y.I."/>
            <person name="Koonin E.V."/>
            <person name="Ettema T.J."/>
        </authorList>
    </citation>
    <scope>NUCLEOTIDE SEQUENCE</scope>
</reference>
<protein>
    <submittedName>
        <fullName evidence="2">A18-like helicase</fullName>
    </submittedName>
</protein>
<dbReference type="InterPro" id="IPR027417">
    <property type="entry name" value="P-loop_NTPase"/>
</dbReference>
<dbReference type="SUPFAM" id="SSF52540">
    <property type="entry name" value="P-loop containing nucleoside triphosphate hydrolases"/>
    <property type="match status" value="2"/>
</dbReference>
<dbReference type="InterPro" id="IPR014001">
    <property type="entry name" value="Helicase_ATP-bd"/>
</dbReference>
<dbReference type="InterPro" id="IPR006935">
    <property type="entry name" value="Helicase/UvrB_N"/>
</dbReference>
<dbReference type="GO" id="GO:0005524">
    <property type="term" value="F:ATP binding"/>
    <property type="evidence" value="ECO:0007669"/>
    <property type="project" value="InterPro"/>
</dbReference>
<accession>A0A481Z3S9</accession>
<feature type="domain" description="Helicase ATP-binding" evidence="1">
    <location>
        <begin position="85"/>
        <end position="260"/>
    </location>
</feature>